<evidence type="ECO:0000259" key="3">
    <source>
        <dbReference type="PROSITE" id="PS51782"/>
    </source>
</evidence>
<dbReference type="Gene3D" id="3.10.350.10">
    <property type="entry name" value="LysM domain"/>
    <property type="match status" value="2"/>
</dbReference>
<dbReference type="Proteomes" id="UP000243739">
    <property type="component" value="Unassembled WGS sequence"/>
</dbReference>
<dbReference type="PANTHER" id="PTHR46066">
    <property type="entry name" value="CHITINASE DOMAIN-CONTAINING PROTEIN 1 FAMILY MEMBER"/>
    <property type="match status" value="1"/>
</dbReference>
<dbReference type="Pfam" id="PF01476">
    <property type="entry name" value="LysM"/>
    <property type="match status" value="2"/>
</dbReference>
<dbReference type="InterPro" id="IPR036779">
    <property type="entry name" value="LysM_dom_sf"/>
</dbReference>
<comment type="caution">
    <text evidence="5">The sequence shown here is derived from an EMBL/GenBank/DDBJ whole genome shotgun (WGS) entry which is preliminary data.</text>
</comment>
<dbReference type="PANTHER" id="PTHR46066:SF2">
    <property type="entry name" value="CHITINASE DOMAIN-CONTAINING PROTEIN 1"/>
    <property type="match status" value="1"/>
</dbReference>
<dbReference type="InterPro" id="IPR029070">
    <property type="entry name" value="Chitinase_insertion_sf"/>
</dbReference>
<dbReference type="PROSITE" id="PS51782">
    <property type="entry name" value="LYSM"/>
    <property type="match status" value="2"/>
</dbReference>
<dbReference type="InterPro" id="IPR001223">
    <property type="entry name" value="Glyco_hydro18_cat"/>
</dbReference>
<dbReference type="SUPFAM" id="SSF51445">
    <property type="entry name" value="(Trans)glycosidases"/>
    <property type="match status" value="1"/>
</dbReference>
<dbReference type="GO" id="GO:0070492">
    <property type="term" value="F:oligosaccharide binding"/>
    <property type="evidence" value="ECO:0007669"/>
    <property type="project" value="TreeGrafter"/>
</dbReference>
<dbReference type="GO" id="GO:0008061">
    <property type="term" value="F:chitin binding"/>
    <property type="evidence" value="ECO:0007669"/>
    <property type="project" value="InterPro"/>
</dbReference>
<accession>A0A1D2YUQ0</accession>
<dbReference type="CDD" id="cd00118">
    <property type="entry name" value="LysM"/>
    <property type="match status" value="2"/>
</dbReference>
<dbReference type="PROSITE" id="PS51910">
    <property type="entry name" value="GH18_2"/>
    <property type="match status" value="1"/>
</dbReference>
<feature type="domain" description="GH18" evidence="4">
    <location>
        <begin position="103"/>
        <end position="428"/>
    </location>
</feature>
<reference evidence="5 6" key="1">
    <citation type="submission" date="2016-09" db="EMBL/GenBank/DDBJ databases">
        <title>Draft genome sequence for the type strain of Vulcanibacillus modesticaldus BR, a strictly anaerobic, moderately thermophilic, and nitrate-reducing bacterium from deep sea-hydrothermal vents of the Mid-Atlantic Ridge.</title>
        <authorList>
            <person name="Abin C.A."/>
            <person name="Hollibaugh J.T."/>
        </authorList>
    </citation>
    <scope>NUCLEOTIDE SEQUENCE [LARGE SCALE GENOMIC DNA]</scope>
    <source>
        <strain evidence="5 6">BR</strain>
    </source>
</reference>
<sequence length="428" mass="48650">MQIHVVQRGQTLSGIAQAYSTTWQKIATANQLPDPNQLVIGQALVIPIEGKYHWVQPGESLWSIAHLYNIDPRELARINGISYWGILMIGQRLYIPPGPKPAIEVNGYIESFEKVTEKQKQEVKNLASYLTYLAPFSFQANRDGTLTPPPLNDLPNIAKANGITNILVVTNQEKGQFSKELAHVILTDQEISNKLLQNIINTANQLGFKDVHFDFEFIDPADTQAYNRFLLKAKNVLKKSGFMLSTALAPKISKEQKGAWYTAHDYEAHGKIVDFVVLMTYEWGYTYSTPQPVSPIGPVTQVVNYALTEMPAKKILLGQNMYGYDWKEPFKYGGEAAKALSPQQAIELAKRENVAIKYDYKAQAPYFKYVDKDGQKHEVWFEDARSIQAKFDLIKIMGLRGISYWKLGLSFPQNWLLLQDNFKIIKRR</sequence>
<dbReference type="STRING" id="337097.BHF71_08995"/>
<dbReference type="InterPro" id="IPR018392">
    <property type="entry name" value="LysM"/>
</dbReference>
<name>A0A1D2YUQ0_9BACI</name>
<evidence type="ECO:0000313" key="5">
    <source>
        <dbReference type="EMBL" id="OEF99438.1"/>
    </source>
</evidence>
<dbReference type="OrthoDB" id="9769314at2"/>
<dbReference type="Gene3D" id="3.10.50.10">
    <property type="match status" value="1"/>
</dbReference>
<keyword evidence="2" id="KW-0326">Glycosidase</keyword>
<dbReference type="InterPro" id="IPR041704">
    <property type="entry name" value="CFLE_GH18"/>
</dbReference>
<dbReference type="AlphaFoldDB" id="A0A1D2YUQ0"/>
<keyword evidence="6" id="KW-1185">Reference proteome</keyword>
<dbReference type="GO" id="GO:0012505">
    <property type="term" value="C:endomembrane system"/>
    <property type="evidence" value="ECO:0007669"/>
    <property type="project" value="TreeGrafter"/>
</dbReference>
<dbReference type="SMART" id="SM00636">
    <property type="entry name" value="Glyco_18"/>
    <property type="match status" value="1"/>
</dbReference>
<dbReference type="Pfam" id="PF00704">
    <property type="entry name" value="Glyco_hydro_18"/>
    <property type="match status" value="1"/>
</dbReference>
<dbReference type="InterPro" id="IPR011583">
    <property type="entry name" value="Chitinase_II/V-like_cat"/>
</dbReference>
<dbReference type="InterPro" id="IPR017853">
    <property type="entry name" value="GH"/>
</dbReference>
<gene>
    <name evidence="5" type="ORF">BHF71_08995</name>
</gene>
<dbReference type="RefSeq" id="WP_069656671.1">
    <property type="nucleotide sequence ID" value="NZ_MIJF01000023.1"/>
</dbReference>
<dbReference type="CDD" id="cd02874">
    <property type="entry name" value="GH18_CFLE_spore_hydrolase"/>
    <property type="match status" value="1"/>
</dbReference>
<dbReference type="GO" id="GO:0005975">
    <property type="term" value="P:carbohydrate metabolic process"/>
    <property type="evidence" value="ECO:0007669"/>
    <property type="project" value="InterPro"/>
</dbReference>
<evidence type="ECO:0000256" key="2">
    <source>
        <dbReference type="ARBA" id="ARBA00023295"/>
    </source>
</evidence>
<dbReference type="EMBL" id="MIJF01000023">
    <property type="protein sequence ID" value="OEF99438.1"/>
    <property type="molecule type" value="Genomic_DNA"/>
</dbReference>
<proteinExistence type="predicted"/>
<dbReference type="SUPFAM" id="SSF54106">
    <property type="entry name" value="LysM domain"/>
    <property type="match status" value="2"/>
</dbReference>
<evidence type="ECO:0000256" key="1">
    <source>
        <dbReference type="ARBA" id="ARBA00022801"/>
    </source>
</evidence>
<feature type="domain" description="LysM" evidence="3">
    <location>
        <begin position="2"/>
        <end position="46"/>
    </location>
</feature>
<protein>
    <submittedName>
        <fullName evidence="5">Spore gernimation protein</fullName>
    </submittedName>
</protein>
<dbReference type="Gene3D" id="3.20.20.80">
    <property type="entry name" value="Glycosidases"/>
    <property type="match status" value="1"/>
</dbReference>
<evidence type="ECO:0000313" key="6">
    <source>
        <dbReference type="Proteomes" id="UP000243739"/>
    </source>
</evidence>
<keyword evidence="1" id="KW-0378">Hydrolase</keyword>
<feature type="domain" description="LysM" evidence="3">
    <location>
        <begin position="51"/>
        <end position="95"/>
    </location>
</feature>
<dbReference type="SMART" id="SM00257">
    <property type="entry name" value="LysM"/>
    <property type="match status" value="2"/>
</dbReference>
<evidence type="ECO:0000259" key="4">
    <source>
        <dbReference type="PROSITE" id="PS51910"/>
    </source>
</evidence>
<organism evidence="5 6">
    <name type="scientific">Vulcanibacillus modesticaldus</name>
    <dbReference type="NCBI Taxonomy" id="337097"/>
    <lineage>
        <taxon>Bacteria</taxon>
        <taxon>Bacillati</taxon>
        <taxon>Bacillota</taxon>
        <taxon>Bacilli</taxon>
        <taxon>Bacillales</taxon>
        <taxon>Bacillaceae</taxon>
        <taxon>Vulcanibacillus</taxon>
    </lineage>
</organism>
<dbReference type="GO" id="GO:0016798">
    <property type="term" value="F:hydrolase activity, acting on glycosyl bonds"/>
    <property type="evidence" value="ECO:0007669"/>
    <property type="project" value="UniProtKB-KW"/>
</dbReference>